<dbReference type="InterPro" id="IPR011042">
    <property type="entry name" value="6-blade_b-propeller_TolB-like"/>
</dbReference>
<name>A0A9N9M0V2_9HELO</name>
<dbReference type="AlphaFoldDB" id="A0A9N9M0V2"/>
<dbReference type="OrthoDB" id="9977941at2759"/>
<comment type="caution">
    <text evidence="1">The sequence shown here is derived from an EMBL/GenBank/DDBJ whole genome shotgun (WGS) entry which is preliminary data.</text>
</comment>
<proteinExistence type="predicted"/>
<organism evidence="1 2">
    <name type="scientific">Hymenoscyphus albidus</name>
    <dbReference type="NCBI Taxonomy" id="595503"/>
    <lineage>
        <taxon>Eukaryota</taxon>
        <taxon>Fungi</taxon>
        <taxon>Dikarya</taxon>
        <taxon>Ascomycota</taxon>
        <taxon>Pezizomycotina</taxon>
        <taxon>Leotiomycetes</taxon>
        <taxon>Helotiales</taxon>
        <taxon>Helotiaceae</taxon>
        <taxon>Hymenoscyphus</taxon>
    </lineage>
</organism>
<dbReference type="SUPFAM" id="SSF63829">
    <property type="entry name" value="Calcium-dependent phosphotriesterase"/>
    <property type="match status" value="1"/>
</dbReference>
<accession>A0A9N9M0V2</accession>
<evidence type="ECO:0000313" key="1">
    <source>
        <dbReference type="EMBL" id="CAG8983292.1"/>
    </source>
</evidence>
<reference evidence="1" key="1">
    <citation type="submission" date="2021-07" db="EMBL/GenBank/DDBJ databases">
        <authorList>
            <person name="Durling M."/>
        </authorList>
    </citation>
    <scope>NUCLEOTIDE SEQUENCE</scope>
</reference>
<dbReference type="PANTHER" id="PTHR42060:SF3">
    <property type="entry name" value="SMP-30_GLUCONOLACTONASE_LRE-LIKE REGION DOMAIN-CONTAINING PROTEIN"/>
    <property type="match status" value="1"/>
</dbReference>
<evidence type="ECO:0000313" key="2">
    <source>
        <dbReference type="Proteomes" id="UP000701801"/>
    </source>
</evidence>
<gene>
    <name evidence="1" type="ORF">HYALB_00002730</name>
</gene>
<dbReference type="EMBL" id="CAJVRM010000720">
    <property type="protein sequence ID" value="CAG8983292.1"/>
    <property type="molecule type" value="Genomic_DNA"/>
</dbReference>
<protein>
    <recommendedName>
        <fullName evidence="3">SMP-30/Gluconolactonase/LRE-like region domain-containing protein</fullName>
    </recommendedName>
</protein>
<keyword evidence="2" id="KW-1185">Reference proteome</keyword>
<dbReference type="Gene3D" id="2.120.10.30">
    <property type="entry name" value="TolB, C-terminal domain"/>
    <property type="match status" value="1"/>
</dbReference>
<dbReference type="Proteomes" id="UP000701801">
    <property type="component" value="Unassembled WGS sequence"/>
</dbReference>
<sequence>MRPTSTMMPFDVSINFPTRQQIENIHVRPNGHLLLSTLNSGNFLTLDPYAVLPSPEVVISLPNVTALTGISTINEEANIFAVCGGEHVSFGFVDGIMALFIVQIVVDAENREHGVVLDRIPVNASLNGMASLPTKPHVILVGDSTGGNAGVIGVNTRTHEVGIAINDPALGDYQNYTNSSKGTFGRFPIDGDGSKVGDAEILATIPDFPPSFRNTYDDFALDERGNAYVSLHSFACVKITPGGEQMLWIGGMGDFADVLKLTSAAVSRDGRLVYVATGGTTVGSTVLGGQVLEIGI</sequence>
<dbReference type="InterPro" id="IPR052998">
    <property type="entry name" value="Hetero-Diels-Alderase-like"/>
</dbReference>
<evidence type="ECO:0008006" key="3">
    <source>
        <dbReference type="Google" id="ProtNLM"/>
    </source>
</evidence>
<dbReference type="PANTHER" id="PTHR42060">
    <property type="entry name" value="NHL REPEAT-CONTAINING PROTEIN-RELATED"/>
    <property type="match status" value="1"/>
</dbReference>